<protein>
    <submittedName>
        <fullName evidence="2">Uncharacterized protein</fullName>
    </submittedName>
</protein>
<keyword evidence="1" id="KW-0812">Transmembrane</keyword>
<accession>A0A6N2LGP3</accession>
<organism evidence="2">
    <name type="scientific">Salix viminalis</name>
    <name type="common">Common osier</name>
    <name type="synonym">Basket willow</name>
    <dbReference type="NCBI Taxonomy" id="40686"/>
    <lineage>
        <taxon>Eukaryota</taxon>
        <taxon>Viridiplantae</taxon>
        <taxon>Streptophyta</taxon>
        <taxon>Embryophyta</taxon>
        <taxon>Tracheophyta</taxon>
        <taxon>Spermatophyta</taxon>
        <taxon>Magnoliopsida</taxon>
        <taxon>eudicotyledons</taxon>
        <taxon>Gunneridae</taxon>
        <taxon>Pentapetalae</taxon>
        <taxon>rosids</taxon>
        <taxon>fabids</taxon>
        <taxon>Malpighiales</taxon>
        <taxon>Salicaceae</taxon>
        <taxon>Saliceae</taxon>
        <taxon>Salix</taxon>
    </lineage>
</organism>
<evidence type="ECO:0000313" key="2">
    <source>
        <dbReference type="EMBL" id="VFU39248.1"/>
    </source>
</evidence>
<keyword evidence="1" id="KW-0472">Membrane</keyword>
<feature type="transmembrane region" description="Helical" evidence="1">
    <location>
        <begin position="12"/>
        <end position="36"/>
    </location>
</feature>
<gene>
    <name evidence="2" type="ORF">SVIM_LOCUS217277</name>
</gene>
<reference evidence="2" key="1">
    <citation type="submission" date="2019-03" db="EMBL/GenBank/DDBJ databases">
        <authorList>
            <person name="Mank J."/>
            <person name="Almeida P."/>
        </authorList>
    </citation>
    <scope>NUCLEOTIDE SEQUENCE</scope>
    <source>
        <strain evidence="2">78183</strain>
    </source>
</reference>
<proteinExistence type="predicted"/>
<dbReference type="EMBL" id="CAADRP010001513">
    <property type="protein sequence ID" value="VFU39248.1"/>
    <property type="molecule type" value="Genomic_DNA"/>
</dbReference>
<dbReference type="AlphaFoldDB" id="A0A6N2LGP3"/>
<evidence type="ECO:0000256" key="1">
    <source>
        <dbReference type="SAM" id="Phobius"/>
    </source>
</evidence>
<name>A0A6N2LGP3_SALVM</name>
<sequence length="57" mass="6354">MSTSFSNNLLPFLMNAVSLFTFVSFLVAQQVLVVIYNAKTAICRQILPSEPHRPGNQ</sequence>
<keyword evidence="1" id="KW-1133">Transmembrane helix</keyword>